<dbReference type="PANTHER" id="PTHR39666:SF1">
    <property type="entry name" value="NUCLEAR PORE COMPLEX NUP2_50_61 DOMAIN-CONTAINING PROTEIN"/>
    <property type="match status" value="1"/>
</dbReference>
<dbReference type="InterPro" id="IPR036443">
    <property type="entry name" value="Znf_RanBP2_sf"/>
</dbReference>
<evidence type="ECO:0000313" key="11">
    <source>
        <dbReference type="Proteomes" id="UP000294530"/>
    </source>
</evidence>
<dbReference type="SMART" id="SM00547">
    <property type="entry name" value="ZnF_RBZ"/>
    <property type="match status" value="2"/>
</dbReference>
<dbReference type="EMBL" id="SHOA02000014">
    <property type="protein sequence ID" value="TDH67043.1"/>
    <property type="molecule type" value="Genomic_DNA"/>
</dbReference>
<feature type="compositionally biased region" description="Polar residues" evidence="8">
    <location>
        <begin position="1066"/>
        <end position="1080"/>
    </location>
</feature>
<evidence type="ECO:0000256" key="8">
    <source>
        <dbReference type="SAM" id="MobiDB-lite"/>
    </source>
</evidence>
<evidence type="ECO:0000256" key="5">
    <source>
        <dbReference type="ARBA" id="ARBA00022833"/>
    </source>
</evidence>
<evidence type="ECO:0000256" key="1">
    <source>
        <dbReference type="ARBA" id="ARBA00004123"/>
    </source>
</evidence>
<feature type="compositionally biased region" description="Acidic residues" evidence="8">
    <location>
        <begin position="457"/>
        <end position="466"/>
    </location>
</feature>
<evidence type="ECO:0000256" key="7">
    <source>
        <dbReference type="PROSITE-ProRule" id="PRU00322"/>
    </source>
</evidence>
<proteinExistence type="predicted"/>
<feature type="compositionally biased region" description="Polar residues" evidence="8">
    <location>
        <begin position="1150"/>
        <end position="1164"/>
    </location>
</feature>
<reference evidence="10 11" key="1">
    <citation type="journal article" date="2021" name="Genome Biol.">
        <title>AFLAP: assembly-free linkage analysis pipeline using k-mers from genome sequencing data.</title>
        <authorList>
            <person name="Fletcher K."/>
            <person name="Zhang L."/>
            <person name="Gil J."/>
            <person name="Han R."/>
            <person name="Cavanaugh K."/>
            <person name="Michelmore R."/>
        </authorList>
    </citation>
    <scope>NUCLEOTIDE SEQUENCE [LARGE SCALE GENOMIC DNA]</scope>
    <source>
        <strain evidence="10 11">SF5</strain>
    </source>
</reference>
<feature type="region of interest" description="Disordered" evidence="8">
    <location>
        <begin position="438"/>
        <end position="473"/>
    </location>
</feature>
<feature type="compositionally biased region" description="Basic and acidic residues" evidence="8">
    <location>
        <begin position="828"/>
        <end position="837"/>
    </location>
</feature>
<protein>
    <recommendedName>
        <fullName evidence="9">RanBP2-type domain-containing protein</fullName>
    </recommendedName>
</protein>
<feature type="region of interest" description="Disordered" evidence="8">
    <location>
        <begin position="693"/>
        <end position="723"/>
    </location>
</feature>
<feature type="region of interest" description="Disordered" evidence="8">
    <location>
        <begin position="1667"/>
        <end position="1704"/>
    </location>
</feature>
<keyword evidence="5" id="KW-0862">Zinc</keyword>
<feature type="region of interest" description="Disordered" evidence="8">
    <location>
        <begin position="1595"/>
        <end position="1614"/>
    </location>
</feature>
<keyword evidence="11" id="KW-1185">Reference proteome</keyword>
<dbReference type="Gene3D" id="4.10.1060.10">
    <property type="entry name" value="Zinc finger, RanBP2-type"/>
    <property type="match status" value="2"/>
</dbReference>
<evidence type="ECO:0000256" key="3">
    <source>
        <dbReference type="ARBA" id="ARBA00022723"/>
    </source>
</evidence>
<keyword evidence="3" id="KW-0479">Metal-binding</keyword>
<keyword evidence="6" id="KW-0539">Nucleus</keyword>
<feature type="region of interest" description="Disordered" evidence="8">
    <location>
        <begin position="1059"/>
        <end position="1181"/>
    </location>
</feature>
<dbReference type="Pfam" id="PF16755">
    <property type="entry name" value="Beta-prop_NUP159_NUP214"/>
    <property type="match status" value="1"/>
</dbReference>
<dbReference type="InterPro" id="IPR015943">
    <property type="entry name" value="WD40/YVTN_repeat-like_dom_sf"/>
</dbReference>
<dbReference type="RefSeq" id="XP_067816542.1">
    <property type="nucleotide sequence ID" value="XM_067962239.1"/>
</dbReference>
<dbReference type="SUPFAM" id="SSF90209">
    <property type="entry name" value="Ran binding protein zinc finger-like"/>
    <property type="match status" value="2"/>
</dbReference>
<evidence type="ECO:0000256" key="6">
    <source>
        <dbReference type="ARBA" id="ARBA00023242"/>
    </source>
</evidence>
<dbReference type="InterPro" id="IPR001876">
    <property type="entry name" value="Znf_RanBP2"/>
</dbReference>
<feature type="domain" description="RanBP2-type" evidence="9">
    <location>
        <begin position="940"/>
        <end position="969"/>
    </location>
</feature>
<name>A0A976FI42_BRELC</name>
<organism evidence="10 11">
    <name type="scientific">Bremia lactucae</name>
    <name type="common">Lettuce downy mildew</name>
    <dbReference type="NCBI Taxonomy" id="4779"/>
    <lineage>
        <taxon>Eukaryota</taxon>
        <taxon>Sar</taxon>
        <taxon>Stramenopiles</taxon>
        <taxon>Oomycota</taxon>
        <taxon>Peronosporomycetes</taxon>
        <taxon>Peronosporales</taxon>
        <taxon>Peronosporaceae</taxon>
        <taxon>Bremia</taxon>
    </lineage>
</organism>
<dbReference type="KEGG" id="blac:94347910"/>
<feature type="compositionally biased region" description="Polar residues" evidence="8">
    <location>
        <begin position="1129"/>
        <end position="1143"/>
    </location>
</feature>
<dbReference type="PROSITE" id="PS50199">
    <property type="entry name" value="ZF_RANBP2_2"/>
    <property type="match status" value="2"/>
</dbReference>
<dbReference type="GO" id="GO:0008270">
    <property type="term" value="F:zinc ion binding"/>
    <property type="evidence" value="ECO:0007669"/>
    <property type="project" value="UniProtKB-KW"/>
</dbReference>
<sequence>MAELDTEHVRLLDAGRQRLGYSLNLQTTSFSSVASKKTQLLQHGNTYGLTFVASKNGFTLTMHNDLQASCSNYTTRRQEAMDHNQKLTLEEIHDLPVTREVQLPSIAYWIALSVDELLLAVAYDDAVALYEVAHILEAATPAPFYTYSKLQVLEMAWSRNSSAHLAIVTFERQVMVCTLEGVRKALDTTVSALSVAWSPSSDQIAVGLSNGTIAIYTEESLKLIRTIAKPACCNLEPFEVHHINWAEETLFLAGYAMYDNKKEETSALACLYDNRECIELNEVVGFYDVEGRQHQYFSVFLPDWRMFFLGCSLSADLELLVSDPEGGEWRLWKPLEQYQARLPMNLNDEDSFPMGLVLNLNATVPIYVDDDVFPHNPIVSCATTEGFLIHFAFVDTTVSEVEFVKRPSCFNENAKRTVTITNSCEVEKDESEFQNEINKQEYGQNDENKFALSNGESSDDEEERKEEEEKARKTFSSIVSDGADYIATDEFPKLFKALGSTYDEEEHGRTMALLDNGGKIYEDDFVAWYLHWIFLEEDPESDEEEDFDLSCKSIRMKSKEEIAAVFSKFTAQEGSWKCPVCMVNNSPDTVKCGACEALNPTASKGLAPVVAASATSAGSIGSSGFSFPVSKTSETTSSSLSFGITSSHSIEAANKVKPFVFAVNGASPAILSANTVACSARGSTDILPKQISEHENGQSDDSISAKSNDGDSSDDEEARNEEDKAQMAFRSIAVGNNDYIKSEKLTQLIKAMDSAYGAEKIDSIVKHLDKNGKIYEKDFVAWHMSTTYSEEDSDSEECDENDSFLHKYGQNDENEFADHDDESSDEDEQRKEEEDTARVTFRTLACKGTDYIATTVFPKLFKAMGSTYDEEVHASTVANLDNNGRIYENDFVTWYVSWIFGDEDLESGDENDQTLSSQAQATKIKSKEEIAAVFSKFTAKEGSWKCSECMVTNSPDAMKCGACEALNPIASKGLAPVMATSATSAGSIGSSGFSFPVSTALESTSSFSFGGVLASSNDTANEVKFSGFSFGDTAPSWDAGFGKAATLSAAATSTSSSSCTAIKSKPSASTSSYPPDTTSKPKPPRFGATNGSGYPPDTTSKPKPPTFGASNGSDYPSDTTSKPKPPTFGTASSSAYPPDTNSKPKLPIFGSTSSGDYPPDTTSKPKPLTFGATSSSGSFQETNFKIKPPVFGQSNALKDAPSSTSFAFNPFGKNLFESKPQSSSSTSTNSAFTFGRATTDKALDASTSSFNVMKPNPFGSTSAATFLPAATSSTRPRLSSNTLSSTLNKDERFEKLDDEKPTKRTLDFGDTSAFDVKANTVVFEKAKGFPLAGPVKPAKDIPSSRMEGQLWKLIIDFDQSLQRVNQSVTTVLSTDQEFASKTLSKVDNLRAKLLNLCNEINSFDESRDQIEKDVLYVIGSDGDVHEQLEYGREILDSFNDEGLKRTLDEQPLDERSKEARELLKKKLSEVDKCCMELSRHIISLKLSADKTGVVSCAHLFRILKQTFDKSKLQYNKACELADQIEKLSLHSECTHQTNRVSGASGCKGAASSIVSKTSMMETILATEKRNQDVRCHFLSLCNNVIKPRDVFLTPRRTSASPAASRSASSSLRVEATSKLMPKTQLRVTSPMSTPKEFLKTISFKNEKSEPGSKLLSLAEAMTPKKEPVKLVSTPQPSVSVGTALQRPSLGTSATEPKPSMASKSNNLNTIRQANDSTTSVLKASVDKDKNKTTLSPVPTFGTRSPGNKCKADTKTAPLFSLGGKDLKSMTSILPSVAAACAPNYKMLLQEFYKVHNPVKTESVVEKTLTTHKGREEALFTKVFTSYLPNSTPEDVKTYINGGPVPPKSDVATPKSHAGPAAKTSFTDFNALTKPSSTSAATTSPFQASQSSFNLSSTAIKPTGFNVLASDATKPASMPSFSTTSSPFGKPPVDYRQKLVAFYQQHNPDKLSSVDATLQKYKGKEDQLFQNLATKYKIQDINTGLSASTSASPFGTPSPFAASGTSNFMAVKPSPSASPFGTPAPTSSPFGVSSGSGFSTFQSTSESPFNAPPTLTPMVSSFPGCVNYREKLTAFYQQYNPAKLSAVEATLEKYKGREDQLFQMLEQKYVKKTTGNFGVSSTSAFNNATRFGTTSAFGSASATPAFGSASTLGAPSAFNAPSAGFGMASRMGGGFVPVATSHAVPSAGFSAFGAQQPTFGQATTQASGFGNAANTGGFGFGTGATSNGFNQSAAFSSSSFTQMR</sequence>
<feature type="compositionally biased region" description="Acidic residues" evidence="8">
    <location>
        <begin position="813"/>
        <end position="827"/>
    </location>
</feature>
<accession>A0A976FI42</accession>
<evidence type="ECO:0000256" key="4">
    <source>
        <dbReference type="ARBA" id="ARBA00022771"/>
    </source>
</evidence>
<comment type="subcellular location">
    <subcellularLocation>
        <location evidence="1">Nucleus</location>
    </subcellularLocation>
</comment>
<gene>
    <name evidence="10" type="ORF">CCR75_004149</name>
</gene>
<feature type="compositionally biased region" description="Low complexity" evidence="8">
    <location>
        <begin position="1595"/>
        <end position="1610"/>
    </location>
</feature>
<dbReference type="PROSITE" id="PS01358">
    <property type="entry name" value="ZF_RANBP2_1"/>
    <property type="match status" value="2"/>
</dbReference>
<dbReference type="InterPro" id="IPR011992">
    <property type="entry name" value="EF-hand-dom_pair"/>
</dbReference>
<feature type="compositionally biased region" description="Acidic residues" evidence="8">
    <location>
        <begin position="711"/>
        <end position="720"/>
    </location>
</feature>
<dbReference type="GeneID" id="94347910"/>
<feature type="region of interest" description="Disordered" evidence="8">
    <location>
        <begin position="813"/>
        <end position="837"/>
    </location>
</feature>
<evidence type="ECO:0000259" key="9">
    <source>
        <dbReference type="PROSITE" id="PS50199"/>
    </source>
</evidence>
<dbReference type="GO" id="GO:0005634">
    <property type="term" value="C:nucleus"/>
    <property type="evidence" value="ECO:0007669"/>
    <property type="project" value="UniProtKB-SubCell"/>
</dbReference>
<dbReference type="SUPFAM" id="SSF117289">
    <property type="entry name" value="Nucleoporin domain"/>
    <property type="match status" value="1"/>
</dbReference>
<dbReference type="PANTHER" id="PTHR39666">
    <property type="entry name" value="RANBP2-TYPE DOMAIN-CONTAINING PROTEIN"/>
    <property type="match status" value="1"/>
</dbReference>
<dbReference type="Pfam" id="PF00641">
    <property type="entry name" value="Zn_ribbon_RanBP"/>
    <property type="match status" value="2"/>
</dbReference>
<keyword evidence="2" id="KW-0813">Transport</keyword>
<comment type="caution">
    <text evidence="10">The sequence shown here is derived from an EMBL/GenBank/DDBJ whole genome shotgun (WGS) entry which is preliminary data.</text>
</comment>
<feature type="compositionally biased region" description="Polar residues" evidence="8">
    <location>
        <begin position="1672"/>
        <end position="1682"/>
    </location>
</feature>
<evidence type="ECO:0000256" key="2">
    <source>
        <dbReference type="ARBA" id="ARBA00022448"/>
    </source>
</evidence>
<dbReference type="Gene3D" id="1.10.238.10">
    <property type="entry name" value="EF-hand"/>
    <property type="match status" value="2"/>
</dbReference>
<keyword evidence="4 7" id="KW-0863">Zinc-finger</keyword>
<evidence type="ECO:0000313" key="10">
    <source>
        <dbReference type="EMBL" id="TDH67043.1"/>
    </source>
</evidence>
<dbReference type="OrthoDB" id="248320at2759"/>
<dbReference type="SUPFAM" id="SSF47473">
    <property type="entry name" value="EF-hand"/>
    <property type="match status" value="1"/>
</dbReference>
<dbReference type="Gene3D" id="2.130.10.10">
    <property type="entry name" value="YVTN repeat-like/Quinoprotein amine dehydrogenase"/>
    <property type="match status" value="1"/>
</dbReference>
<feature type="compositionally biased region" description="Polar residues" evidence="8">
    <location>
        <begin position="1171"/>
        <end position="1181"/>
    </location>
</feature>
<dbReference type="InterPro" id="IPR039462">
    <property type="entry name" value="Nup159/Nup146_N"/>
</dbReference>
<dbReference type="Proteomes" id="UP000294530">
    <property type="component" value="Unassembled WGS sequence"/>
</dbReference>
<feature type="domain" description="RanBP2-type" evidence="9">
    <location>
        <begin position="572"/>
        <end position="601"/>
    </location>
</feature>